<evidence type="ECO:0000313" key="1">
    <source>
        <dbReference type="EMBL" id="RSM80444.1"/>
    </source>
</evidence>
<proteinExistence type="predicted"/>
<dbReference type="EMBL" id="QHKI01000029">
    <property type="protein sequence ID" value="RSM80444.1"/>
    <property type="molecule type" value="Genomic_DNA"/>
</dbReference>
<protein>
    <recommendedName>
        <fullName evidence="3">Guanylate cyclase domain-containing protein</fullName>
    </recommendedName>
</protein>
<dbReference type="Gene3D" id="3.30.70.1230">
    <property type="entry name" value="Nucleotide cyclase"/>
    <property type="match status" value="1"/>
</dbReference>
<dbReference type="RefSeq" id="WP_051793207.1">
    <property type="nucleotide sequence ID" value="NZ_QHKI01000029.1"/>
</dbReference>
<reference evidence="1 2" key="1">
    <citation type="submission" date="2018-05" db="EMBL/GenBank/DDBJ databases">
        <title>Evolution of GPA BGCs.</title>
        <authorList>
            <person name="Waglechner N."/>
            <person name="Wright G.D."/>
        </authorList>
    </citation>
    <scope>NUCLEOTIDE SEQUENCE [LARGE SCALE GENOMIC DNA]</scope>
    <source>
        <strain evidence="1 2">A82846</strain>
    </source>
</reference>
<gene>
    <name evidence="1" type="ORF">DMH04_29900</name>
</gene>
<sequence>MAVRFALSRVSRAYAPEYRSIVAIDMVGSGQWDDCVQLRARTALDAMVRSAFRAAGISWRKLVVEDRGDGMIVLVPPSTSKVDLIDPLVPALVARLRQHNAMVGAEHRIRVRVAVHAGEVLRSPSGWVSTDINLTCRLLNAVPLYRELIRSPESDLVLVVSEVIRNGVVRHGYRRIDPAEYRCVHIVSKEVDTSAWIHLPDADAGPATAAGPDVH</sequence>
<dbReference type="InterPro" id="IPR029787">
    <property type="entry name" value="Nucleotide_cyclase"/>
</dbReference>
<dbReference type="AlphaFoldDB" id="A0A428Z396"/>
<dbReference type="OrthoDB" id="3482507at2"/>
<dbReference type="SUPFAM" id="SSF55073">
    <property type="entry name" value="Nucleotide cyclase"/>
    <property type="match status" value="1"/>
</dbReference>
<organism evidence="1 2">
    <name type="scientific">Kibdelosporangium aridum</name>
    <dbReference type="NCBI Taxonomy" id="2030"/>
    <lineage>
        <taxon>Bacteria</taxon>
        <taxon>Bacillati</taxon>
        <taxon>Actinomycetota</taxon>
        <taxon>Actinomycetes</taxon>
        <taxon>Pseudonocardiales</taxon>
        <taxon>Pseudonocardiaceae</taxon>
        <taxon>Kibdelosporangium</taxon>
    </lineage>
</organism>
<name>A0A428Z396_KIBAR</name>
<evidence type="ECO:0008006" key="3">
    <source>
        <dbReference type="Google" id="ProtNLM"/>
    </source>
</evidence>
<accession>A0A428Z396</accession>
<evidence type="ECO:0000313" key="2">
    <source>
        <dbReference type="Proteomes" id="UP000287547"/>
    </source>
</evidence>
<comment type="caution">
    <text evidence="1">The sequence shown here is derived from an EMBL/GenBank/DDBJ whole genome shotgun (WGS) entry which is preliminary data.</text>
</comment>
<dbReference type="Proteomes" id="UP000287547">
    <property type="component" value="Unassembled WGS sequence"/>
</dbReference>